<protein>
    <submittedName>
        <fullName evidence="1">Uncharacterized protein</fullName>
    </submittedName>
</protein>
<name>A0A139RNA9_STROR</name>
<gene>
    <name evidence="1" type="ORF">SORDD17_00584</name>
</gene>
<reference evidence="1 2" key="1">
    <citation type="submission" date="2016-01" db="EMBL/GenBank/DDBJ databases">
        <title>Highly variable Streptococcus oralis are common among viridans streptococci isolated from primates.</title>
        <authorList>
            <person name="Denapaite D."/>
            <person name="Rieger M."/>
            <person name="Koendgen S."/>
            <person name="Brueckner R."/>
            <person name="Ochigava I."/>
            <person name="Kappeler P."/>
            <person name="Maetz-Rensing K."/>
            <person name="Leendertz F."/>
            <person name="Hakenbeck R."/>
        </authorList>
    </citation>
    <scope>NUCLEOTIDE SEQUENCE [LARGE SCALE GENOMIC DNA]</scope>
    <source>
        <strain evidence="1 2">DD17</strain>
    </source>
</reference>
<comment type="caution">
    <text evidence="1">The sequence shown here is derived from an EMBL/GenBank/DDBJ whole genome shotgun (WGS) entry which is preliminary data.</text>
</comment>
<sequence length="88" mass="10251">MTLETIRRIDKSQLLRRYLFVIDPSRNRQYHFLINVRGLDNITRACSLDYTIHHPAPSAVDDFVPSHEGRGHNRLTLTVFKGYAIVRS</sequence>
<accession>A0A139RNA9</accession>
<dbReference type="Proteomes" id="UP000072989">
    <property type="component" value="Unassembled WGS sequence"/>
</dbReference>
<dbReference type="PATRIC" id="fig|1303.87.peg.710"/>
<dbReference type="AlphaFoldDB" id="A0A139RNA9"/>
<dbReference type="EMBL" id="LQZE01000124">
    <property type="protein sequence ID" value="KXU16188.1"/>
    <property type="molecule type" value="Genomic_DNA"/>
</dbReference>
<organism evidence="1 2">
    <name type="scientific">Streptococcus oralis</name>
    <dbReference type="NCBI Taxonomy" id="1303"/>
    <lineage>
        <taxon>Bacteria</taxon>
        <taxon>Bacillati</taxon>
        <taxon>Bacillota</taxon>
        <taxon>Bacilli</taxon>
        <taxon>Lactobacillales</taxon>
        <taxon>Streptococcaceae</taxon>
        <taxon>Streptococcus</taxon>
    </lineage>
</organism>
<proteinExistence type="predicted"/>
<evidence type="ECO:0000313" key="1">
    <source>
        <dbReference type="EMBL" id="KXU16188.1"/>
    </source>
</evidence>
<evidence type="ECO:0000313" key="2">
    <source>
        <dbReference type="Proteomes" id="UP000072989"/>
    </source>
</evidence>